<dbReference type="AlphaFoldDB" id="A0A4C1X9Q8"/>
<dbReference type="Proteomes" id="UP000299102">
    <property type="component" value="Unassembled WGS sequence"/>
</dbReference>
<dbReference type="OrthoDB" id="10065625at2759"/>
<evidence type="ECO:0000313" key="2">
    <source>
        <dbReference type="EMBL" id="GBP60548.1"/>
    </source>
</evidence>
<dbReference type="EMBL" id="BGZK01000790">
    <property type="protein sequence ID" value="GBP60548.1"/>
    <property type="molecule type" value="Genomic_DNA"/>
</dbReference>
<protein>
    <submittedName>
        <fullName evidence="2">Uncharacterized protein</fullName>
    </submittedName>
</protein>
<evidence type="ECO:0000256" key="1">
    <source>
        <dbReference type="SAM" id="MobiDB-lite"/>
    </source>
</evidence>
<feature type="region of interest" description="Disordered" evidence="1">
    <location>
        <begin position="1"/>
        <end position="23"/>
    </location>
</feature>
<proteinExistence type="predicted"/>
<reference evidence="2 3" key="1">
    <citation type="journal article" date="2019" name="Commun. Biol.">
        <title>The bagworm genome reveals a unique fibroin gene that provides high tensile strength.</title>
        <authorList>
            <person name="Kono N."/>
            <person name="Nakamura H."/>
            <person name="Ohtoshi R."/>
            <person name="Tomita M."/>
            <person name="Numata K."/>
            <person name="Arakawa K."/>
        </authorList>
    </citation>
    <scope>NUCLEOTIDE SEQUENCE [LARGE SCALE GENOMIC DNA]</scope>
</reference>
<gene>
    <name evidence="2" type="ORF">EVAR_97803_1</name>
</gene>
<comment type="caution">
    <text evidence="2">The sequence shown here is derived from an EMBL/GenBank/DDBJ whole genome shotgun (WGS) entry which is preliminary data.</text>
</comment>
<accession>A0A4C1X9Q8</accession>
<sequence>MPVDERSLPTPKITSSPSSRLLPHTSHLSANVRLRPEILFAILIGVVLNLSSIETLPCLGSDHLHVLLKLGSFTDRRGLPADVDELIRAKMQPYAVQTYTLHPSIGLVREPSKAM</sequence>
<keyword evidence="3" id="KW-1185">Reference proteome</keyword>
<name>A0A4C1X9Q8_EUMVA</name>
<organism evidence="2 3">
    <name type="scientific">Eumeta variegata</name>
    <name type="common">Bagworm moth</name>
    <name type="synonym">Eumeta japonica</name>
    <dbReference type="NCBI Taxonomy" id="151549"/>
    <lineage>
        <taxon>Eukaryota</taxon>
        <taxon>Metazoa</taxon>
        <taxon>Ecdysozoa</taxon>
        <taxon>Arthropoda</taxon>
        <taxon>Hexapoda</taxon>
        <taxon>Insecta</taxon>
        <taxon>Pterygota</taxon>
        <taxon>Neoptera</taxon>
        <taxon>Endopterygota</taxon>
        <taxon>Lepidoptera</taxon>
        <taxon>Glossata</taxon>
        <taxon>Ditrysia</taxon>
        <taxon>Tineoidea</taxon>
        <taxon>Psychidae</taxon>
        <taxon>Oiketicinae</taxon>
        <taxon>Eumeta</taxon>
    </lineage>
</organism>
<evidence type="ECO:0000313" key="3">
    <source>
        <dbReference type="Proteomes" id="UP000299102"/>
    </source>
</evidence>